<keyword evidence="4 5" id="KW-0472">Membrane</keyword>
<reference evidence="7" key="1">
    <citation type="submission" date="2023-06" db="EMBL/GenBank/DDBJ databases">
        <title>Draft Genome Sequences of Representative Paenibacillus Polymyxa, Bacillus cereus, Fictibacillus sp., and Brevibacillus agri Strains Isolated from Amazonian Dark Earth.</title>
        <authorList>
            <person name="Pellegrinetti T.A."/>
            <person name="Cunha I.C.M."/>
            <person name="Chaves M.G."/>
            <person name="Freitas A.S."/>
            <person name="Silva A.V.R."/>
            <person name="Tsai S.M."/>
            <person name="Mendes L.W."/>
        </authorList>
    </citation>
    <scope>NUCLEOTIDE SEQUENCE</scope>
    <source>
        <strain evidence="7">CENA-BCM004</strain>
    </source>
</reference>
<protein>
    <submittedName>
        <fullName evidence="7">YkvA family protein</fullName>
    </submittedName>
</protein>
<evidence type="ECO:0000259" key="6">
    <source>
        <dbReference type="Pfam" id="PF06803"/>
    </source>
</evidence>
<evidence type="ECO:0000313" key="7">
    <source>
        <dbReference type="EMBL" id="MDN4073315.1"/>
    </source>
</evidence>
<dbReference type="Pfam" id="PF06803">
    <property type="entry name" value="DUF1232"/>
    <property type="match status" value="1"/>
</dbReference>
<comment type="subcellular location">
    <subcellularLocation>
        <location evidence="1">Endomembrane system</location>
        <topology evidence="1">Multi-pass membrane protein</topology>
    </subcellularLocation>
</comment>
<comment type="caution">
    <text evidence="7">The sequence shown here is derived from an EMBL/GenBank/DDBJ whole genome shotgun (WGS) entry which is preliminary data.</text>
</comment>
<evidence type="ECO:0000256" key="3">
    <source>
        <dbReference type="ARBA" id="ARBA00022989"/>
    </source>
</evidence>
<organism evidence="7 8">
    <name type="scientific">Fictibacillus terranigra</name>
    <dbReference type="NCBI Taxonomy" id="3058424"/>
    <lineage>
        <taxon>Bacteria</taxon>
        <taxon>Bacillati</taxon>
        <taxon>Bacillota</taxon>
        <taxon>Bacilli</taxon>
        <taxon>Bacillales</taxon>
        <taxon>Fictibacillaceae</taxon>
        <taxon>Fictibacillus</taxon>
    </lineage>
</organism>
<name>A0ABT8E5Y6_9BACL</name>
<dbReference type="Proteomes" id="UP001168694">
    <property type="component" value="Unassembled WGS sequence"/>
</dbReference>
<keyword evidence="8" id="KW-1185">Reference proteome</keyword>
<sequence length="125" mass="14433">MKTIKAWARKLKQQLLTLYLACRDNRVPWYAKVFTACVVAYAFSPIDLIPDFIPVLGYLDDVIIVPLGIMLALKMIPEDVLNECEIKTNDFNEDNRPKNWFVAILIIMIWLTLILCIVFKSTITI</sequence>
<dbReference type="EMBL" id="JAUHLN010000002">
    <property type="protein sequence ID" value="MDN4073315.1"/>
    <property type="molecule type" value="Genomic_DNA"/>
</dbReference>
<dbReference type="RefSeq" id="WP_290399450.1">
    <property type="nucleotide sequence ID" value="NZ_JAUHLN010000002.1"/>
</dbReference>
<dbReference type="InterPro" id="IPR010652">
    <property type="entry name" value="DUF1232"/>
</dbReference>
<keyword evidence="2 5" id="KW-0812">Transmembrane</keyword>
<evidence type="ECO:0000256" key="5">
    <source>
        <dbReference type="SAM" id="Phobius"/>
    </source>
</evidence>
<feature type="transmembrane region" description="Helical" evidence="5">
    <location>
        <begin position="100"/>
        <end position="119"/>
    </location>
</feature>
<evidence type="ECO:0000256" key="2">
    <source>
        <dbReference type="ARBA" id="ARBA00022692"/>
    </source>
</evidence>
<feature type="domain" description="DUF1232" evidence="6">
    <location>
        <begin position="31"/>
        <end position="67"/>
    </location>
</feature>
<evidence type="ECO:0000256" key="1">
    <source>
        <dbReference type="ARBA" id="ARBA00004127"/>
    </source>
</evidence>
<evidence type="ECO:0000313" key="8">
    <source>
        <dbReference type="Proteomes" id="UP001168694"/>
    </source>
</evidence>
<proteinExistence type="predicted"/>
<gene>
    <name evidence="7" type="ORF">QYF49_09895</name>
</gene>
<evidence type="ECO:0000256" key="4">
    <source>
        <dbReference type="ARBA" id="ARBA00023136"/>
    </source>
</evidence>
<feature type="transmembrane region" description="Helical" evidence="5">
    <location>
        <begin position="27"/>
        <end position="43"/>
    </location>
</feature>
<keyword evidence="3 5" id="KW-1133">Transmembrane helix</keyword>
<accession>A0ABT8E5Y6</accession>